<accession>A0ABN1UEA9</accession>
<proteinExistence type="predicted"/>
<organism evidence="1 2">
    <name type="scientific">Nocardioides aquiterrae</name>
    <dbReference type="NCBI Taxonomy" id="203799"/>
    <lineage>
        <taxon>Bacteria</taxon>
        <taxon>Bacillati</taxon>
        <taxon>Actinomycetota</taxon>
        <taxon>Actinomycetes</taxon>
        <taxon>Propionibacteriales</taxon>
        <taxon>Nocardioidaceae</taxon>
        <taxon>Nocardioides</taxon>
    </lineage>
</organism>
<evidence type="ECO:0000313" key="1">
    <source>
        <dbReference type="EMBL" id="GAA1138486.1"/>
    </source>
</evidence>
<name>A0ABN1UEA9_9ACTN</name>
<keyword evidence="2" id="KW-1185">Reference proteome</keyword>
<comment type="caution">
    <text evidence="1">The sequence shown here is derived from an EMBL/GenBank/DDBJ whole genome shotgun (WGS) entry which is preliminary data.</text>
</comment>
<dbReference type="EMBL" id="BAAAJE010000006">
    <property type="protein sequence ID" value="GAA1138486.1"/>
    <property type="molecule type" value="Genomic_DNA"/>
</dbReference>
<protein>
    <submittedName>
        <fullName evidence="1">Uncharacterized protein</fullName>
    </submittedName>
</protein>
<reference evidence="1 2" key="1">
    <citation type="journal article" date="2019" name="Int. J. Syst. Evol. Microbiol.">
        <title>The Global Catalogue of Microorganisms (GCM) 10K type strain sequencing project: providing services to taxonomists for standard genome sequencing and annotation.</title>
        <authorList>
            <consortium name="The Broad Institute Genomics Platform"/>
            <consortium name="The Broad Institute Genome Sequencing Center for Infectious Disease"/>
            <person name="Wu L."/>
            <person name="Ma J."/>
        </authorList>
    </citation>
    <scope>NUCLEOTIDE SEQUENCE [LARGE SCALE GENOMIC DNA]</scope>
    <source>
        <strain evidence="1 2">JCM 11813</strain>
    </source>
</reference>
<gene>
    <name evidence="1" type="ORF">GCM10009606_17840</name>
</gene>
<sequence length="179" mass="20230">MTDTTAHQCAYPEVKVGHDLADGELLKVGDRILVPCPDCGATPRDELDWCTGTIEQTEKAFTRLALDRGMSLYHWSPTKNRGGIIRRGLVPHRRPTTHATPSWRAPYVCFGDTVAWAWALSGAQRSAPAGSWDLWETRMGDLTEPRILPVDDVNGIHEIRTEHRVYKRHLWYVGTRVKS</sequence>
<dbReference type="Proteomes" id="UP001499979">
    <property type="component" value="Unassembled WGS sequence"/>
</dbReference>
<evidence type="ECO:0000313" key="2">
    <source>
        <dbReference type="Proteomes" id="UP001499979"/>
    </source>
</evidence>
<dbReference type="RefSeq" id="WP_343907148.1">
    <property type="nucleotide sequence ID" value="NZ_BAAAJE010000006.1"/>
</dbReference>